<dbReference type="Pfam" id="PF01753">
    <property type="entry name" value="zf-MYND"/>
    <property type="match status" value="1"/>
</dbReference>
<feature type="domain" description="MYND-type" evidence="5">
    <location>
        <begin position="52"/>
        <end position="103"/>
    </location>
</feature>
<evidence type="ECO:0000256" key="1">
    <source>
        <dbReference type="ARBA" id="ARBA00022723"/>
    </source>
</evidence>
<comment type="caution">
    <text evidence="6">The sequence shown here is derived from an EMBL/GenBank/DDBJ whole genome shotgun (WGS) entry which is preliminary data.</text>
</comment>
<gene>
    <name evidence="6" type="ORF">FCC1311_027702</name>
</gene>
<dbReference type="GO" id="GO:0008270">
    <property type="term" value="F:zinc ion binding"/>
    <property type="evidence" value="ECO:0007669"/>
    <property type="project" value="UniProtKB-KW"/>
</dbReference>
<dbReference type="EMBL" id="BEYU01000021">
    <property type="protein sequence ID" value="GBG26549.1"/>
    <property type="molecule type" value="Genomic_DNA"/>
</dbReference>
<dbReference type="AlphaFoldDB" id="A0A2R5G8A5"/>
<evidence type="ECO:0000256" key="4">
    <source>
        <dbReference type="PROSITE-ProRule" id="PRU00134"/>
    </source>
</evidence>
<dbReference type="OrthoDB" id="190943at2759"/>
<keyword evidence="3" id="KW-0862">Zinc</keyword>
<keyword evidence="7" id="KW-1185">Reference proteome</keyword>
<organism evidence="6 7">
    <name type="scientific">Hondaea fermentalgiana</name>
    <dbReference type="NCBI Taxonomy" id="2315210"/>
    <lineage>
        <taxon>Eukaryota</taxon>
        <taxon>Sar</taxon>
        <taxon>Stramenopiles</taxon>
        <taxon>Bigyra</taxon>
        <taxon>Labyrinthulomycetes</taxon>
        <taxon>Thraustochytrida</taxon>
        <taxon>Thraustochytriidae</taxon>
        <taxon>Hondaea</taxon>
    </lineage>
</organism>
<dbReference type="Proteomes" id="UP000241890">
    <property type="component" value="Unassembled WGS sequence"/>
</dbReference>
<sequence length="268" mass="29743">MATAQGAELVRQLEKAPWGAEPQWHFEDNLKYDVGGADAAATSGLRCANHTCSRAGAEAATTEGDEEETATKKKQMRCAACQTCYCSRECQVKSWKTGHKRECPVVAAFKAGTPTAEQTHTVVEDMLRRIRMYMCPFAAGFSLLHGKGFVLLRSNSTLQQWVYEFPMDAEGQPLRRSVQLQYLTLGEFDGLAFEDDFELAAVRPKLEEALEAYEVQTQVVVVIVLKCGFFACVTIPMVPEFAIGKQLAAMYKYVEMEGPLQLNVDDSD</sequence>
<dbReference type="PROSITE" id="PS50865">
    <property type="entry name" value="ZF_MYND_2"/>
    <property type="match status" value="1"/>
</dbReference>
<evidence type="ECO:0000259" key="5">
    <source>
        <dbReference type="PROSITE" id="PS50865"/>
    </source>
</evidence>
<proteinExistence type="predicted"/>
<evidence type="ECO:0000256" key="3">
    <source>
        <dbReference type="ARBA" id="ARBA00022833"/>
    </source>
</evidence>
<keyword evidence="2 4" id="KW-0863">Zinc-finger</keyword>
<name>A0A2R5G8A5_9STRA</name>
<evidence type="ECO:0000313" key="6">
    <source>
        <dbReference type="EMBL" id="GBG26549.1"/>
    </source>
</evidence>
<dbReference type="InterPro" id="IPR002893">
    <property type="entry name" value="Znf_MYND"/>
</dbReference>
<accession>A0A2R5G8A5</accession>
<keyword evidence="1" id="KW-0479">Metal-binding</keyword>
<protein>
    <submittedName>
        <fullName evidence="6">SET and MYND domain-containing protein DDB_G0277331</fullName>
    </submittedName>
</protein>
<dbReference type="SUPFAM" id="SSF144232">
    <property type="entry name" value="HIT/MYND zinc finger-like"/>
    <property type="match status" value="1"/>
</dbReference>
<dbReference type="Gene3D" id="6.10.140.2220">
    <property type="match status" value="1"/>
</dbReference>
<evidence type="ECO:0000256" key="2">
    <source>
        <dbReference type="ARBA" id="ARBA00022771"/>
    </source>
</evidence>
<evidence type="ECO:0000313" key="7">
    <source>
        <dbReference type="Proteomes" id="UP000241890"/>
    </source>
</evidence>
<reference evidence="6 7" key="1">
    <citation type="submission" date="2017-12" db="EMBL/GenBank/DDBJ databases">
        <title>Sequencing, de novo assembly and annotation of complete genome of a new Thraustochytrid species, strain FCC1311.</title>
        <authorList>
            <person name="Sedici K."/>
            <person name="Godart F."/>
            <person name="Aiese Cigliano R."/>
            <person name="Sanseverino W."/>
            <person name="Barakat M."/>
            <person name="Ortet P."/>
            <person name="Marechal E."/>
            <person name="Cagnac O."/>
            <person name="Amato A."/>
        </authorList>
    </citation>
    <scope>NUCLEOTIDE SEQUENCE [LARGE SCALE GENOMIC DNA]</scope>
</reference>
<dbReference type="InParanoid" id="A0A2R5G8A5"/>